<evidence type="ECO:0000256" key="1">
    <source>
        <dbReference type="ARBA" id="ARBA00001933"/>
    </source>
</evidence>
<dbReference type="RefSeq" id="WP_162659316.1">
    <property type="nucleotide sequence ID" value="NZ_LR593887.1"/>
</dbReference>
<dbReference type="InterPro" id="IPR050859">
    <property type="entry name" value="Class-I_PLP-dep_aminotransf"/>
</dbReference>
<dbReference type="GO" id="GO:0030170">
    <property type="term" value="F:pyridoxal phosphate binding"/>
    <property type="evidence" value="ECO:0007669"/>
    <property type="project" value="InterPro"/>
</dbReference>
<gene>
    <name evidence="6" type="ORF">GMBLW1_49910</name>
</gene>
<name>A0A6C2YTI9_9BACT</name>
<evidence type="ECO:0000256" key="3">
    <source>
        <dbReference type="ARBA" id="ARBA00022679"/>
    </source>
</evidence>
<keyword evidence="7" id="KW-1185">Reference proteome</keyword>
<evidence type="ECO:0000313" key="6">
    <source>
        <dbReference type="EMBL" id="VIP04202.1"/>
    </source>
</evidence>
<evidence type="ECO:0000256" key="2">
    <source>
        <dbReference type="ARBA" id="ARBA00022576"/>
    </source>
</evidence>
<dbReference type="GO" id="GO:0008483">
    <property type="term" value="F:transaminase activity"/>
    <property type="evidence" value="ECO:0007669"/>
    <property type="project" value="UniProtKB-KW"/>
</dbReference>
<protein>
    <recommendedName>
        <fullName evidence="5">Aminotransferase class I/classII large domain-containing protein</fullName>
    </recommendedName>
</protein>
<dbReference type="InterPro" id="IPR004839">
    <property type="entry name" value="Aminotransferase_I/II_large"/>
</dbReference>
<dbReference type="SUPFAM" id="SSF53383">
    <property type="entry name" value="PLP-dependent transferases"/>
    <property type="match status" value="1"/>
</dbReference>
<dbReference type="GO" id="GO:1901605">
    <property type="term" value="P:alpha-amino acid metabolic process"/>
    <property type="evidence" value="ECO:0007669"/>
    <property type="project" value="TreeGrafter"/>
</dbReference>
<dbReference type="PANTHER" id="PTHR42790">
    <property type="entry name" value="AMINOTRANSFERASE"/>
    <property type="match status" value="1"/>
</dbReference>
<dbReference type="EMBL" id="LR593887">
    <property type="protein sequence ID" value="VTS05768.1"/>
    <property type="molecule type" value="Genomic_DNA"/>
</dbReference>
<dbReference type="EMBL" id="LR586016">
    <property type="protein sequence ID" value="VIP04202.1"/>
    <property type="molecule type" value="Genomic_DNA"/>
</dbReference>
<feature type="domain" description="Aminotransferase class I/classII large" evidence="5">
    <location>
        <begin position="33"/>
        <end position="416"/>
    </location>
</feature>
<dbReference type="CDD" id="cd00609">
    <property type="entry name" value="AAT_like"/>
    <property type="match status" value="1"/>
</dbReference>
<keyword evidence="2 6" id="KW-0032">Aminotransferase</keyword>
<dbReference type="Gene3D" id="3.90.1150.10">
    <property type="entry name" value="Aspartate Aminotransferase, domain 1"/>
    <property type="match status" value="1"/>
</dbReference>
<evidence type="ECO:0000259" key="5">
    <source>
        <dbReference type="Pfam" id="PF00155"/>
    </source>
</evidence>
<dbReference type="PANTHER" id="PTHR42790:SF19">
    <property type="entry name" value="KYNURENINE_ALPHA-AMINOADIPATE AMINOTRANSFERASE, MITOCHONDRIAL"/>
    <property type="match status" value="1"/>
</dbReference>
<dbReference type="Proteomes" id="UP000464378">
    <property type="component" value="Chromosome"/>
</dbReference>
<dbReference type="KEGG" id="tim:GMBLW1_49910"/>
<dbReference type="InterPro" id="IPR015421">
    <property type="entry name" value="PyrdxlP-dep_Trfase_major"/>
</dbReference>
<organism evidence="6">
    <name type="scientific">Tuwongella immobilis</name>
    <dbReference type="NCBI Taxonomy" id="692036"/>
    <lineage>
        <taxon>Bacteria</taxon>
        <taxon>Pseudomonadati</taxon>
        <taxon>Planctomycetota</taxon>
        <taxon>Planctomycetia</taxon>
        <taxon>Gemmatales</taxon>
        <taxon>Gemmataceae</taxon>
        <taxon>Tuwongella</taxon>
    </lineage>
</organism>
<accession>A0A6C2YTI9</accession>
<evidence type="ECO:0000256" key="4">
    <source>
        <dbReference type="ARBA" id="ARBA00022898"/>
    </source>
</evidence>
<dbReference type="InterPro" id="IPR015422">
    <property type="entry name" value="PyrdxlP-dep_Trfase_small"/>
</dbReference>
<sequence length="440" mass="48653">MNVPPVCYSHKRNRITDSPISYFMKMALENPHLISLAAGLVDEGSLPAAAIARATDSILGNPATAKAALQYGTTQGNASLRDRVLRHICAMDGVTPEAINLSANDVVLTTGSQQLLYLVGEILLDPGDIVITEAPSYFVYHSLLQTMDVRVLTVPMDGEGMDLQALEERLHHLEKTGQLDRLKLIYTVDYFQNPTGLSLSTPRRQKLVELAKRYSTKHRILILEDAAYRELRFEGPDLPSIKRYDETNEFVISSYTFSKPCAPGLKIGYGLMPQELVGPIVDLKGSHDFGSSNFSQVIIERLMQTGEYHQHVEELAKTYRRKRDAMLAALQSNFSDWPEVRWTTPAGGLYVWLSFPESINTGPEGTLVGKGVEEGVLYVPGEFGHVAVEGNVPTNEARLSYGVVTVDRIPEAIRRLRRAADQLGLSPQPLESAHQPELVG</sequence>
<dbReference type="InParanoid" id="A0A6C2YTI9"/>
<dbReference type="Pfam" id="PF00155">
    <property type="entry name" value="Aminotran_1_2"/>
    <property type="match status" value="1"/>
</dbReference>
<proteinExistence type="predicted"/>
<evidence type="ECO:0000313" key="7">
    <source>
        <dbReference type="Proteomes" id="UP000464378"/>
    </source>
</evidence>
<keyword evidence="3 6" id="KW-0808">Transferase</keyword>
<comment type="cofactor">
    <cofactor evidence="1">
        <name>pyridoxal 5'-phosphate</name>
        <dbReference type="ChEBI" id="CHEBI:597326"/>
    </cofactor>
</comment>
<dbReference type="Gene3D" id="3.40.640.10">
    <property type="entry name" value="Type I PLP-dependent aspartate aminotransferase-like (Major domain)"/>
    <property type="match status" value="1"/>
</dbReference>
<keyword evidence="4" id="KW-0663">Pyridoxal phosphate</keyword>
<reference evidence="6" key="1">
    <citation type="submission" date="2019-04" db="EMBL/GenBank/DDBJ databases">
        <authorList>
            <consortium name="Science for Life Laboratories"/>
        </authorList>
    </citation>
    <scope>NUCLEOTIDE SEQUENCE</scope>
    <source>
        <strain evidence="6">MBLW1</strain>
    </source>
</reference>
<dbReference type="InterPro" id="IPR015424">
    <property type="entry name" value="PyrdxlP-dep_Trfase"/>
</dbReference>
<dbReference type="AlphaFoldDB" id="A0A6C2YTI9"/>
<dbReference type="FunCoup" id="A0A6C2YTI9">
    <property type="interactions" value="292"/>
</dbReference>